<dbReference type="EMBL" id="LR134406">
    <property type="protein sequence ID" value="VEH71479.1"/>
    <property type="molecule type" value="Genomic_DNA"/>
</dbReference>
<evidence type="ECO:0000313" key="9">
    <source>
        <dbReference type="Proteomes" id="UP000273044"/>
    </source>
</evidence>
<accession>A0A448N274</accession>
<feature type="domain" description="Fe/B12 periplasmic-binding" evidence="7">
    <location>
        <begin position="70"/>
        <end position="337"/>
    </location>
</feature>
<protein>
    <submittedName>
        <fullName evidence="8">ABC transporter substrate-binding lipoprotein yhfQ</fullName>
    </submittedName>
</protein>
<evidence type="ECO:0000256" key="5">
    <source>
        <dbReference type="SAM" id="MobiDB-lite"/>
    </source>
</evidence>
<dbReference type="Pfam" id="PF01497">
    <property type="entry name" value="Peripla_BP_2"/>
    <property type="match status" value="1"/>
</dbReference>
<evidence type="ECO:0000259" key="7">
    <source>
        <dbReference type="PROSITE" id="PS50983"/>
    </source>
</evidence>
<evidence type="ECO:0000256" key="6">
    <source>
        <dbReference type="SAM" id="SignalP"/>
    </source>
</evidence>
<feature type="region of interest" description="Disordered" evidence="5">
    <location>
        <begin position="27"/>
        <end position="57"/>
    </location>
</feature>
<feature type="chain" id="PRO_5038348371" evidence="6">
    <location>
        <begin position="20"/>
        <end position="337"/>
    </location>
</feature>
<evidence type="ECO:0000256" key="1">
    <source>
        <dbReference type="ARBA" id="ARBA00004196"/>
    </source>
</evidence>
<proteinExistence type="inferred from homology"/>
<dbReference type="PROSITE" id="PS51257">
    <property type="entry name" value="PROKAR_LIPOPROTEIN"/>
    <property type="match status" value="1"/>
</dbReference>
<comment type="similarity">
    <text evidence="2">Belongs to the bacterial solute-binding protein 8 family.</text>
</comment>
<dbReference type="PROSITE" id="PS50983">
    <property type="entry name" value="FE_B12_PBP"/>
    <property type="match status" value="1"/>
</dbReference>
<comment type="subcellular location">
    <subcellularLocation>
        <location evidence="1">Cell envelope</location>
    </subcellularLocation>
</comment>
<name>A0A448N274_9ACTN</name>
<organism evidence="8 9">
    <name type="scientific">Arachnia propionica</name>
    <dbReference type="NCBI Taxonomy" id="1750"/>
    <lineage>
        <taxon>Bacteria</taxon>
        <taxon>Bacillati</taxon>
        <taxon>Actinomycetota</taxon>
        <taxon>Actinomycetes</taxon>
        <taxon>Propionibacteriales</taxon>
        <taxon>Propionibacteriaceae</taxon>
        <taxon>Arachnia</taxon>
    </lineage>
</organism>
<dbReference type="Proteomes" id="UP000273044">
    <property type="component" value="Chromosome"/>
</dbReference>
<dbReference type="InterPro" id="IPR002491">
    <property type="entry name" value="ABC_transptr_periplasmic_BD"/>
</dbReference>
<evidence type="ECO:0000256" key="4">
    <source>
        <dbReference type="ARBA" id="ARBA00022729"/>
    </source>
</evidence>
<keyword evidence="3" id="KW-0813">Transport</keyword>
<evidence type="ECO:0000256" key="3">
    <source>
        <dbReference type="ARBA" id="ARBA00022448"/>
    </source>
</evidence>
<dbReference type="InterPro" id="IPR051313">
    <property type="entry name" value="Bact_iron-sidero_bind"/>
</dbReference>
<evidence type="ECO:0000313" key="8">
    <source>
        <dbReference type="EMBL" id="VEH71479.1"/>
    </source>
</evidence>
<dbReference type="SUPFAM" id="SSF53807">
    <property type="entry name" value="Helical backbone' metal receptor"/>
    <property type="match status" value="1"/>
</dbReference>
<reference evidence="8 9" key="1">
    <citation type="submission" date="2018-12" db="EMBL/GenBank/DDBJ databases">
        <authorList>
            <consortium name="Pathogen Informatics"/>
        </authorList>
    </citation>
    <scope>NUCLEOTIDE SEQUENCE [LARGE SCALE GENOMIC DNA]</scope>
    <source>
        <strain evidence="8 9">NCTC12967</strain>
    </source>
</reference>
<keyword evidence="9" id="KW-1185">Reference proteome</keyword>
<dbReference type="PANTHER" id="PTHR30532">
    <property type="entry name" value="IRON III DICITRATE-BINDING PERIPLASMIC PROTEIN"/>
    <property type="match status" value="1"/>
</dbReference>
<sequence length="337" mass="34733">MIRRGLVLMGFAAACVLSACVPGADAPGTSPAPTAATSSAPAPGVTPVTPALTATGPDGAEVSVPAAPQRIVCLTGICDDILASLGIVPVATSTPNLATRPEIFGDKGKDIPVVPGSFGAEDTSFAAEVKPDLVIGLAGVHEALKPALEKFSPVLLVNVKTDEDSLAYLRMVATLTGKADAQVKAETAYQEAMAAAKQKATTAGVAGEPVLLMWGGASGMGVATKGADPLGSALGKVVNNPFEVLGTDPVKAGAYSMEQILEKDPKVMFVSSMTFAPTDKKATEIYADNPVWKQLTAVKNGHVHEVNKELWTFCRGTRCIATAVTEAVDHIERDLKK</sequence>
<keyword evidence="8" id="KW-0449">Lipoprotein</keyword>
<keyword evidence="4 6" id="KW-0732">Signal</keyword>
<dbReference type="GO" id="GO:0030288">
    <property type="term" value="C:outer membrane-bounded periplasmic space"/>
    <property type="evidence" value="ECO:0007669"/>
    <property type="project" value="TreeGrafter"/>
</dbReference>
<evidence type="ECO:0000256" key="2">
    <source>
        <dbReference type="ARBA" id="ARBA00008814"/>
    </source>
</evidence>
<feature type="signal peptide" evidence="6">
    <location>
        <begin position="1"/>
        <end position="19"/>
    </location>
</feature>
<dbReference type="AlphaFoldDB" id="A0A448N274"/>
<gene>
    <name evidence="8" type="primary">yhfQ</name>
    <name evidence="8" type="ORF">NCTC12967_02801</name>
</gene>
<dbReference type="Gene3D" id="3.40.50.1980">
    <property type="entry name" value="Nitrogenase molybdenum iron protein domain"/>
    <property type="match status" value="2"/>
</dbReference>
<dbReference type="PANTHER" id="PTHR30532:SF1">
    <property type="entry name" value="IRON(3+)-HYDROXAMATE-BINDING PROTEIN FHUD"/>
    <property type="match status" value="1"/>
</dbReference>
<dbReference type="RefSeq" id="WP_073970026.1">
    <property type="nucleotide sequence ID" value="NZ_CAUVFS010000007.1"/>
</dbReference>
<dbReference type="GeneID" id="64408216"/>
<dbReference type="GO" id="GO:1901678">
    <property type="term" value="P:iron coordination entity transport"/>
    <property type="evidence" value="ECO:0007669"/>
    <property type="project" value="UniProtKB-ARBA"/>
</dbReference>